<protein>
    <submittedName>
        <fullName evidence="2">Uncharacterized protein</fullName>
    </submittedName>
</protein>
<proteinExistence type="predicted"/>
<gene>
    <name evidence="2" type="ORF">J2I48_15635</name>
</gene>
<reference evidence="2 3" key="1">
    <citation type="submission" date="2021-03" db="EMBL/GenBank/DDBJ databases">
        <title>Fibrella sp. HMF5036 genome sequencing and assembly.</title>
        <authorList>
            <person name="Kang H."/>
            <person name="Kim H."/>
            <person name="Bae S."/>
            <person name="Joh K."/>
        </authorList>
    </citation>
    <scope>NUCLEOTIDE SEQUENCE [LARGE SCALE GENOMIC DNA]</scope>
    <source>
        <strain evidence="2 3">HMF5036</strain>
    </source>
</reference>
<dbReference type="EMBL" id="JAFMYU010000012">
    <property type="protein sequence ID" value="MBO0932443.1"/>
    <property type="molecule type" value="Genomic_DNA"/>
</dbReference>
<comment type="caution">
    <text evidence="2">The sequence shown here is derived from an EMBL/GenBank/DDBJ whole genome shotgun (WGS) entry which is preliminary data.</text>
</comment>
<dbReference type="AlphaFoldDB" id="A0A939G748"/>
<evidence type="ECO:0000313" key="3">
    <source>
        <dbReference type="Proteomes" id="UP000664795"/>
    </source>
</evidence>
<feature type="chain" id="PRO_5038080408" evidence="1">
    <location>
        <begin position="26"/>
        <end position="118"/>
    </location>
</feature>
<evidence type="ECO:0000256" key="1">
    <source>
        <dbReference type="SAM" id="SignalP"/>
    </source>
</evidence>
<keyword evidence="1" id="KW-0732">Signal</keyword>
<accession>A0A939G748</accession>
<keyword evidence="3" id="KW-1185">Reference proteome</keyword>
<dbReference type="RefSeq" id="WP_207336404.1">
    <property type="nucleotide sequence ID" value="NZ_JAFMYU010000012.1"/>
</dbReference>
<evidence type="ECO:0000313" key="2">
    <source>
        <dbReference type="EMBL" id="MBO0932443.1"/>
    </source>
</evidence>
<sequence>MKQTLLVLSGLWLLLGCRTSSGTFAPPRSLIGHSTAFPVQGYWGITSGKNMQIGAFRLTAVHTDRRGSRSRTAAVGPRNIWVGRRRAIRTTYAQVLDFEAIGFDELPVRVVATDEVNA</sequence>
<organism evidence="2 3">
    <name type="scientific">Fibrella aquatilis</name>
    <dbReference type="NCBI Taxonomy" id="2817059"/>
    <lineage>
        <taxon>Bacteria</taxon>
        <taxon>Pseudomonadati</taxon>
        <taxon>Bacteroidota</taxon>
        <taxon>Cytophagia</taxon>
        <taxon>Cytophagales</taxon>
        <taxon>Spirosomataceae</taxon>
        <taxon>Fibrella</taxon>
    </lineage>
</organism>
<feature type="signal peptide" evidence="1">
    <location>
        <begin position="1"/>
        <end position="25"/>
    </location>
</feature>
<dbReference type="Proteomes" id="UP000664795">
    <property type="component" value="Unassembled WGS sequence"/>
</dbReference>
<name>A0A939G748_9BACT</name>
<dbReference type="PROSITE" id="PS51257">
    <property type="entry name" value="PROKAR_LIPOPROTEIN"/>
    <property type="match status" value="1"/>
</dbReference>